<name>A0A059BA62_EUCGR</name>
<organism evidence="1">
    <name type="scientific">Eucalyptus grandis</name>
    <name type="common">Flooded gum</name>
    <dbReference type="NCBI Taxonomy" id="71139"/>
    <lineage>
        <taxon>Eukaryota</taxon>
        <taxon>Viridiplantae</taxon>
        <taxon>Streptophyta</taxon>
        <taxon>Embryophyta</taxon>
        <taxon>Tracheophyta</taxon>
        <taxon>Spermatophyta</taxon>
        <taxon>Magnoliopsida</taxon>
        <taxon>eudicotyledons</taxon>
        <taxon>Gunneridae</taxon>
        <taxon>Pentapetalae</taxon>
        <taxon>rosids</taxon>
        <taxon>malvids</taxon>
        <taxon>Myrtales</taxon>
        <taxon>Myrtaceae</taxon>
        <taxon>Myrtoideae</taxon>
        <taxon>Eucalypteae</taxon>
        <taxon>Eucalyptus</taxon>
    </lineage>
</organism>
<dbReference type="Gramene" id="KCW63117">
    <property type="protein sequence ID" value="KCW63117"/>
    <property type="gene ID" value="EUGRSUZ_G00726"/>
</dbReference>
<dbReference type="InParanoid" id="A0A059BA62"/>
<protein>
    <submittedName>
        <fullName evidence="1">Uncharacterized protein</fullName>
    </submittedName>
</protein>
<accession>A0A059BA62</accession>
<dbReference type="AlphaFoldDB" id="A0A059BA62"/>
<dbReference type="EMBL" id="KK198759">
    <property type="protein sequence ID" value="KCW63117.1"/>
    <property type="molecule type" value="Genomic_DNA"/>
</dbReference>
<gene>
    <name evidence="1" type="ORF">EUGRSUZ_G00726</name>
</gene>
<sequence length="94" mass="10947">MHRFLYVHLHSSPSLPPSGSFPIRLNFRAQFRFILEYVLSILASFSSLPLHRRLSDYKCSRSRPSFRPSRPRTKGMSGWCIGSTDLKDEILRVH</sequence>
<reference evidence="1" key="1">
    <citation type="submission" date="2013-07" db="EMBL/GenBank/DDBJ databases">
        <title>The genome of Eucalyptus grandis.</title>
        <authorList>
            <person name="Schmutz J."/>
            <person name="Hayes R."/>
            <person name="Myburg A."/>
            <person name="Tuskan G."/>
            <person name="Grattapaglia D."/>
            <person name="Rokhsar D.S."/>
        </authorList>
    </citation>
    <scope>NUCLEOTIDE SEQUENCE</scope>
    <source>
        <tissue evidence="1">Leaf extractions</tissue>
    </source>
</reference>
<proteinExistence type="predicted"/>
<evidence type="ECO:0000313" key="1">
    <source>
        <dbReference type="EMBL" id="KCW63117.1"/>
    </source>
</evidence>